<dbReference type="EMBL" id="CM020618">
    <property type="protein sequence ID" value="KAK1861574.1"/>
    <property type="molecule type" value="Genomic_DNA"/>
</dbReference>
<dbReference type="Proteomes" id="UP000798662">
    <property type="component" value="Chromosome 1"/>
</dbReference>
<organism evidence="1 2">
    <name type="scientific">Pyropia yezoensis</name>
    <name type="common">Susabi-nori</name>
    <name type="synonym">Porphyra yezoensis</name>
    <dbReference type="NCBI Taxonomy" id="2788"/>
    <lineage>
        <taxon>Eukaryota</taxon>
        <taxon>Rhodophyta</taxon>
        <taxon>Bangiophyceae</taxon>
        <taxon>Bangiales</taxon>
        <taxon>Bangiaceae</taxon>
        <taxon>Pyropia</taxon>
    </lineage>
</organism>
<gene>
    <name evidence="1" type="ORF">I4F81_004157</name>
</gene>
<keyword evidence="2" id="KW-1185">Reference proteome</keyword>
<proteinExistence type="predicted"/>
<protein>
    <submittedName>
        <fullName evidence="1">Uncharacterized protein</fullName>
    </submittedName>
</protein>
<evidence type="ECO:0000313" key="2">
    <source>
        <dbReference type="Proteomes" id="UP000798662"/>
    </source>
</evidence>
<comment type="caution">
    <text evidence="1">The sequence shown here is derived from an EMBL/GenBank/DDBJ whole genome shotgun (WGS) entry which is preliminary data.</text>
</comment>
<sequence>MARKSLMAAAAALAVLAVSTVAAAKDEAVVSLTEKSFAETIAKEALVLVKFTAPWCGHCKSTAAPFEEAAQALKGKAVLADVDATVEKELATKYEVKGYPTIKLFANGEFLTEYSGARDKDGFVKFIERSMLPSVVDLATNDAVDAFLKEHKDATTYVAVKPAEDMAAAFKKLSFALRDLMPEKVFFVSVADASTAADSKTLADAKPVDGSVIAVKPDGGKETFADKAADLDKWVRFNAIPSFGEISRDNSQLYTSAELPVVLTFMDAKAPDAKVKDMFTKLAADKVSGGKALFAWADKEALKSFQDYLGLAGKDPAVAIYSFQSDAKFLYSGDFTEEGLTAWIKSYVAGDLSPTMKSEAVPDANDDPMKVVVGDSWKDVVEDASKDVLIMQYAPWCGHCKKAEPELEKAAAKLASVGSVVVAKMDATLNDAPVAYKAKGFPTIHFFPSGGKDVVEHSGGRSADDFVEFIHKHATTKFEIPDAAEASTDDKKVEEEKKDEL</sequence>
<evidence type="ECO:0000313" key="1">
    <source>
        <dbReference type="EMBL" id="KAK1861574.1"/>
    </source>
</evidence>
<reference evidence="1" key="1">
    <citation type="submission" date="2019-11" db="EMBL/GenBank/DDBJ databases">
        <title>Nori genome reveals adaptations in red seaweeds to the harsh intertidal environment.</title>
        <authorList>
            <person name="Wang D."/>
            <person name="Mao Y."/>
        </authorList>
    </citation>
    <scope>NUCLEOTIDE SEQUENCE</scope>
    <source>
        <tissue evidence="1">Gametophyte</tissue>
    </source>
</reference>
<name>A0ACC3BU52_PYRYE</name>
<accession>A0ACC3BU52</accession>